<keyword evidence="3" id="KW-1185">Reference proteome</keyword>
<proteinExistence type="predicted"/>
<feature type="coiled-coil region" evidence="1">
    <location>
        <begin position="22"/>
        <end position="49"/>
    </location>
</feature>
<evidence type="ECO:0000313" key="3">
    <source>
        <dbReference type="Proteomes" id="UP000228934"/>
    </source>
</evidence>
<accession>A0A2G9RM39</accession>
<sequence>MLYTQSIYNNEILLLKVFCILEECEQHEHTALKEEIQQIKKQIEQAKLISFQKRHRMRKKHSLLRDIKEALIGPQQLKTGLDFVNEDLCIYIPQEKEMNRRDSKEEDEKEEEEESTGRCLRLLKLSWRK</sequence>
<keyword evidence="1" id="KW-0175">Coiled coil</keyword>
<organism evidence="2 3">
    <name type="scientific">Aquarana catesbeiana</name>
    <name type="common">American bullfrog</name>
    <name type="synonym">Rana catesbeiana</name>
    <dbReference type="NCBI Taxonomy" id="8400"/>
    <lineage>
        <taxon>Eukaryota</taxon>
        <taxon>Metazoa</taxon>
        <taxon>Chordata</taxon>
        <taxon>Craniata</taxon>
        <taxon>Vertebrata</taxon>
        <taxon>Euteleostomi</taxon>
        <taxon>Amphibia</taxon>
        <taxon>Batrachia</taxon>
        <taxon>Anura</taxon>
        <taxon>Neobatrachia</taxon>
        <taxon>Ranoidea</taxon>
        <taxon>Ranidae</taxon>
        <taxon>Aquarana</taxon>
    </lineage>
</organism>
<evidence type="ECO:0000256" key="1">
    <source>
        <dbReference type="SAM" id="Coils"/>
    </source>
</evidence>
<dbReference type="AlphaFoldDB" id="A0A2G9RM39"/>
<protein>
    <submittedName>
        <fullName evidence="2">Uncharacterized protein</fullName>
    </submittedName>
</protein>
<dbReference type="Proteomes" id="UP000228934">
    <property type="component" value="Unassembled WGS sequence"/>
</dbReference>
<dbReference type="OrthoDB" id="9899246at2759"/>
<evidence type="ECO:0000313" key="2">
    <source>
        <dbReference type="EMBL" id="PIO28969.1"/>
    </source>
</evidence>
<dbReference type="EMBL" id="KV936334">
    <property type="protein sequence ID" value="PIO28969.1"/>
    <property type="molecule type" value="Genomic_DNA"/>
</dbReference>
<reference evidence="3" key="1">
    <citation type="journal article" date="2017" name="Nat. Commun.">
        <title>The North American bullfrog draft genome provides insight into hormonal regulation of long noncoding RNA.</title>
        <authorList>
            <person name="Hammond S.A."/>
            <person name="Warren R.L."/>
            <person name="Vandervalk B.P."/>
            <person name="Kucuk E."/>
            <person name="Khan H."/>
            <person name="Gibb E.A."/>
            <person name="Pandoh P."/>
            <person name="Kirk H."/>
            <person name="Zhao Y."/>
            <person name="Jones M."/>
            <person name="Mungall A.J."/>
            <person name="Coope R."/>
            <person name="Pleasance S."/>
            <person name="Moore R.A."/>
            <person name="Holt R.A."/>
            <person name="Round J.M."/>
            <person name="Ohora S."/>
            <person name="Walle B.V."/>
            <person name="Veldhoen N."/>
            <person name="Helbing C.C."/>
            <person name="Birol I."/>
        </authorList>
    </citation>
    <scope>NUCLEOTIDE SEQUENCE [LARGE SCALE GENOMIC DNA]</scope>
</reference>
<gene>
    <name evidence="2" type="ORF">AB205_0070380</name>
</gene>
<name>A0A2G9RM39_AQUCT</name>